<accession>A0A7W8END5</accession>
<dbReference type="Gene3D" id="3.40.630.30">
    <property type="match status" value="1"/>
</dbReference>
<dbReference type="SUPFAM" id="SSF55729">
    <property type="entry name" value="Acyl-CoA N-acyltransferases (Nat)"/>
    <property type="match status" value="1"/>
</dbReference>
<dbReference type="Pfam" id="PF00583">
    <property type="entry name" value="Acetyltransf_1"/>
    <property type="match status" value="1"/>
</dbReference>
<dbReference type="InterPro" id="IPR016181">
    <property type="entry name" value="Acyl_CoA_acyltransferase"/>
</dbReference>
<evidence type="ECO:0000313" key="3">
    <source>
        <dbReference type="Proteomes" id="UP000531231"/>
    </source>
</evidence>
<keyword evidence="2" id="KW-0808">Transferase</keyword>
<name>A0A7W8END5_9HYPH</name>
<protein>
    <submittedName>
        <fullName evidence="2">Putative acetyltransferase</fullName>
    </submittedName>
</protein>
<proteinExistence type="predicted"/>
<sequence length="152" mass="17869">MKLEIRLAAKAEKSIISAFMTEYFAEMRAYEETDDDYPYFDLYWSEANRWPYLISFEGKDIGFAFINNWSPSGKGTDYSFAEFFILKAYRKQGLARYTAVEILQMHSGVWELRVAPKNTTALHFWQAVIKSAQAEDVEKLETEEDLIFRFRP</sequence>
<feature type="domain" description="N-acetyltransferase" evidence="1">
    <location>
        <begin position="3"/>
        <end position="152"/>
    </location>
</feature>
<comment type="caution">
    <text evidence="2">The sequence shown here is derived from an EMBL/GenBank/DDBJ whole genome shotgun (WGS) entry which is preliminary data.</text>
</comment>
<dbReference type="InterPro" id="IPR000182">
    <property type="entry name" value="GNAT_dom"/>
</dbReference>
<dbReference type="Proteomes" id="UP000531231">
    <property type="component" value="Unassembled WGS sequence"/>
</dbReference>
<evidence type="ECO:0000259" key="1">
    <source>
        <dbReference type="PROSITE" id="PS51186"/>
    </source>
</evidence>
<dbReference type="RefSeq" id="WP_151159432.1">
    <property type="nucleotide sequence ID" value="NZ_JACHIL010000003.1"/>
</dbReference>
<dbReference type="GO" id="GO:0016747">
    <property type="term" value="F:acyltransferase activity, transferring groups other than amino-acyl groups"/>
    <property type="evidence" value="ECO:0007669"/>
    <property type="project" value="InterPro"/>
</dbReference>
<gene>
    <name evidence="2" type="ORF">HNQ68_001876</name>
</gene>
<reference evidence="2 3" key="1">
    <citation type="submission" date="2020-08" db="EMBL/GenBank/DDBJ databases">
        <title>Genomic Encyclopedia of Type Strains, Phase IV (KMG-IV): sequencing the most valuable type-strain genomes for metagenomic binning, comparative biology and taxonomic classification.</title>
        <authorList>
            <person name="Goeker M."/>
        </authorList>
    </citation>
    <scope>NUCLEOTIDE SEQUENCE [LARGE SCALE GENOMIC DNA]</scope>
    <source>
        <strain evidence="2 3">DSM 25620</strain>
    </source>
</reference>
<organism evidence="2 3">
    <name type="scientific">Pseudochrobactrum saccharolyticum</name>
    <dbReference type="NCBI Taxonomy" id="354352"/>
    <lineage>
        <taxon>Bacteria</taxon>
        <taxon>Pseudomonadati</taxon>
        <taxon>Pseudomonadota</taxon>
        <taxon>Alphaproteobacteria</taxon>
        <taxon>Hyphomicrobiales</taxon>
        <taxon>Brucellaceae</taxon>
        <taxon>Pseudochrobactrum</taxon>
    </lineage>
</organism>
<keyword evidence="3" id="KW-1185">Reference proteome</keyword>
<dbReference type="PROSITE" id="PS51186">
    <property type="entry name" value="GNAT"/>
    <property type="match status" value="1"/>
</dbReference>
<dbReference type="EMBL" id="JACHIL010000003">
    <property type="protein sequence ID" value="MBB5091335.1"/>
    <property type="molecule type" value="Genomic_DNA"/>
</dbReference>
<dbReference type="AlphaFoldDB" id="A0A7W8END5"/>
<evidence type="ECO:0000313" key="2">
    <source>
        <dbReference type="EMBL" id="MBB5091335.1"/>
    </source>
</evidence>